<proteinExistence type="predicted"/>
<keyword evidence="2" id="KW-1185">Reference proteome</keyword>
<dbReference type="EMBL" id="JACHNH010000001">
    <property type="protein sequence ID" value="MBB4763557.1"/>
    <property type="molecule type" value="Genomic_DNA"/>
</dbReference>
<dbReference type="SUPFAM" id="SSF56300">
    <property type="entry name" value="Metallo-dependent phosphatases"/>
    <property type="match status" value="1"/>
</dbReference>
<dbReference type="InterPro" id="IPR006311">
    <property type="entry name" value="TAT_signal"/>
</dbReference>
<dbReference type="NCBIfam" id="TIGR03767">
    <property type="entry name" value="P_acnes_RR"/>
    <property type="match status" value="1"/>
</dbReference>
<sequence>MGLTRRSILGGALGAAGLTVAGTLDPYAAPPASAGARRGAGTTLARTIVRGPAGAGGYAPLTAAAGEPYLFRGDLAGVSRHFCRHRRVLTCFTQLTDVHVMDAQSPARFEYLDRYSQVPGLSEFASAHRPQELLSAQVANASVLALREVRRGPATGAPVRFAVVTGDNTDNCQFNELRWYIDLLDGGVVRPDSGDTGRYEGVLDDVAPDPVYWHPESGFGVLTAEFGFPRVPGLLDAARKPFRAAGLHLPWYAVYGNHDGLVQGNLPANDLLRQIATGPLKLTSLPPSILAAPLAVQVQFIVGLLRLDPAAVAKQLAEGGRRFVAPDPRRRIVDRGTTIEEHFKTTGGPVGHGFTAANLSAGTAYYTFDRGRVRGIVLDTVTSSGGPDGSLDPEQFAWLEARLQAASRQWLSPSGQVVRRRHGADQYVMIFSHHTIGSMTNVSDGTGRLGGAQVRDLLLRYPNVIGWVNGHTHRNQVLSHARPSGAVVAGGFWEINTAAHIDWPQQSRVLEVTDNLDDTLSIFCTIVDHGGPISRRGRLTDTVALASLSRELSANDLSNRTDARRGELTDRNVELLLPDPIAARTRHGARVAAMSGG</sequence>
<dbReference type="AlphaFoldDB" id="A0A7W7HZB4"/>
<dbReference type="InterPro" id="IPR022506">
    <property type="entry name" value="Metallophosphoesterase_PPA1498"/>
</dbReference>
<dbReference type="Proteomes" id="UP000578112">
    <property type="component" value="Unassembled WGS sequence"/>
</dbReference>
<comment type="caution">
    <text evidence="1">The sequence shown here is derived from an EMBL/GenBank/DDBJ whole genome shotgun (WGS) entry which is preliminary data.</text>
</comment>
<protein>
    <submittedName>
        <fullName evidence="1">Metallophosphoesterase (TIGR03767 family)</fullName>
    </submittedName>
</protein>
<dbReference type="InterPro" id="IPR051918">
    <property type="entry name" value="STPP_CPPED1"/>
</dbReference>
<gene>
    <name evidence="1" type="ORF">BJ971_004113</name>
</gene>
<dbReference type="Gene3D" id="3.60.21.10">
    <property type="match status" value="1"/>
</dbReference>
<dbReference type="InterPro" id="IPR029052">
    <property type="entry name" value="Metallo-depent_PP-like"/>
</dbReference>
<evidence type="ECO:0000313" key="2">
    <source>
        <dbReference type="Proteomes" id="UP000578112"/>
    </source>
</evidence>
<dbReference type="RefSeq" id="WP_184994859.1">
    <property type="nucleotide sequence ID" value="NZ_BOMK01000020.1"/>
</dbReference>
<dbReference type="PROSITE" id="PS51318">
    <property type="entry name" value="TAT"/>
    <property type="match status" value="1"/>
</dbReference>
<dbReference type="PANTHER" id="PTHR43143">
    <property type="entry name" value="METALLOPHOSPHOESTERASE, CALCINEURIN SUPERFAMILY"/>
    <property type="match status" value="1"/>
</dbReference>
<accession>A0A7W7HZB4</accession>
<name>A0A7W7HZB4_9ACTN</name>
<dbReference type="PANTHER" id="PTHR43143:SF1">
    <property type="entry name" value="SERINE_THREONINE-PROTEIN PHOSPHATASE CPPED1"/>
    <property type="match status" value="1"/>
</dbReference>
<organism evidence="1 2">
    <name type="scientific">Actinoplanes digitatis</name>
    <dbReference type="NCBI Taxonomy" id="1868"/>
    <lineage>
        <taxon>Bacteria</taxon>
        <taxon>Bacillati</taxon>
        <taxon>Actinomycetota</taxon>
        <taxon>Actinomycetes</taxon>
        <taxon>Micromonosporales</taxon>
        <taxon>Micromonosporaceae</taxon>
        <taxon>Actinoplanes</taxon>
    </lineage>
</organism>
<evidence type="ECO:0000313" key="1">
    <source>
        <dbReference type="EMBL" id="MBB4763557.1"/>
    </source>
</evidence>
<reference evidence="1 2" key="1">
    <citation type="submission" date="2020-08" db="EMBL/GenBank/DDBJ databases">
        <title>Sequencing the genomes of 1000 actinobacteria strains.</title>
        <authorList>
            <person name="Klenk H.-P."/>
        </authorList>
    </citation>
    <scope>NUCLEOTIDE SEQUENCE [LARGE SCALE GENOMIC DNA]</scope>
    <source>
        <strain evidence="1 2">DSM 43149</strain>
    </source>
</reference>